<evidence type="ECO:0000259" key="4">
    <source>
        <dbReference type="SMART" id="SM01217"/>
    </source>
</evidence>
<dbReference type="InterPro" id="IPR026891">
    <property type="entry name" value="Fn3-like"/>
</dbReference>
<accession>A0A3E3IDV1</accession>
<evidence type="ECO:0000256" key="3">
    <source>
        <dbReference type="SAM" id="MobiDB-lite"/>
    </source>
</evidence>
<feature type="region of interest" description="Disordered" evidence="3">
    <location>
        <begin position="528"/>
        <end position="549"/>
    </location>
</feature>
<dbReference type="Gene3D" id="3.20.20.300">
    <property type="entry name" value="Glycoside hydrolase, family 3, N-terminal domain"/>
    <property type="match status" value="1"/>
</dbReference>
<dbReference type="SUPFAM" id="SSF52279">
    <property type="entry name" value="Beta-D-glucan exohydrolase, C-terminal domain"/>
    <property type="match status" value="1"/>
</dbReference>
<dbReference type="Gene3D" id="3.40.50.1700">
    <property type="entry name" value="Glycoside hydrolase family 3 C-terminal domain"/>
    <property type="match status" value="1"/>
</dbReference>
<dbReference type="InterPro" id="IPR036881">
    <property type="entry name" value="Glyco_hydro_3_C_sf"/>
</dbReference>
<dbReference type="InterPro" id="IPR036962">
    <property type="entry name" value="Glyco_hydro_3_N_sf"/>
</dbReference>
<dbReference type="Proteomes" id="UP000260812">
    <property type="component" value="Unassembled WGS sequence"/>
</dbReference>
<sequence length="877" mass="96821">MDAQEFFAQLPRGKEDKPLLFGFGPLEYNKDDIDGLYYMLDRDFSGCLLLNFAKPMNPEIQGRAWLNGEMLPPCVLKYMPIMGNLWVLGIPMRGFVNEYGKEYSLHVEGYTDTDGNEMNPQDFTVKCTDRAFPEKKNAAHETIALQAAQEGIVLLKNEGQLLPLAEGTTLNLFGKGVNQFRTSAVGAGKINPRYTIDLLTALREGGVFGVNEELPKFYRCDRDAIPQAEVIKAAREKSDLAVMLITRGTGENLDNSSAKGEYYLSGDEENLLKTLSETFSHTVVILNTGYPIDVTFADRYHVDALIYNGFGGMLAGQALADVLSGKMNPCGKLPDTWPMDYFDLPASRNFYDSADKPRLDADCGVYADTCYEEGIYVGYRYFSTFGKAPAYPFGYGLSYTSFTMKPGKLVYDRGIYGEITVTNTGSCSGKEVVQIYVNKPDGRMETPDRELIYFAKTRELQPGETERIPVSVPEKNLTVYDTDKAAYIMPAGEYTIFAGTDVYAPIWGSFVNEAETIVKQASHLMMAPNPPETLSKRNPESWPKGERTRVKEGTDGFFPVGKRSAYPASFNSGKSGKKLVYQDVKRDPSLVNKFVAALSIEELARLCVCASAGWGMEGVGEAGRVYQLEGYDMPDFPVSDGNSGVNLRVPNIGMPSGVTLCATFNKELMEQVGRVIGEEAKALGMPLILAPGMNLHRNPLNGRQPEYFSEDPYLAGMMGGHYCKGMESAGVGSCIKHLIGNNCESTRKRNQSIIGERALRELYLKPFEIAMGEHMPASVMTAYNAVNGCPTAADEELIQGFLREENGFDGFVMTDWGTYDTAGVAEMVQAGNCWITPGSLDDTYTGQIVEGVKEGRITLERLEENAAWIIRTMIRFA</sequence>
<dbReference type="Pfam" id="PF01915">
    <property type="entry name" value="Glyco_hydro_3_C"/>
    <property type="match status" value="1"/>
</dbReference>
<evidence type="ECO:0000256" key="2">
    <source>
        <dbReference type="ARBA" id="ARBA00022801"/>
    </source>
</evidence>
<evidence type="ECO:0000313" key="6">
    <source>
        <dbReference type="Proteomes" id="UP000260812"/>
    </source>
</evidence>
<dbReference type="PANTHER" id="PTHR42715:SF10">
    <property type="entry name" value="BETA-GLUCOSIDASE"/>
    <property type="match status" value="1"/>
</dbReference>
<feature type="compositionally biased region" description="Basic and acidic residues" evidence="3">
    <location>
        <begin position="534"/>
        <end position="549"/>
    </location>
</feature>
<comment type="similarity">
    <text evidence="1">Belongs to the glycosyl hydrolase 3 family.</text>
</comment>
<dbReference type="Pfam" id="PF00933">
    <property type="entry name" value="Glyco_hydro_3"/>
    <property type="match status" value="1"/>
</dbReference>
<dbReference type="PRINTS" id="PR00133">
    <property type="entry name" value="GLHYDRLASE3"/>
</dbReference>
<name>A0A3E3IDV1_9FIRM</name>
<feature type="domain" description="Fibronectin type III-like" evidence="4">
    <location>
        <begin position="431"/>
        <end position="502"/>
    </location>
</feature>
<dbReference type="SUPFAM" id="SSF51445">
    <property type="entry name" value="(Trans)glycosidases"/>
    <property type="match status" value="1"/>
</dbReference>
<gene>
    <name evidence="5" type="ORF">DXC51_01685</name>
</gene>
<dbReference type="InterPro" id="IPR001764">
    <property type="entry name" value="Glyco_hydro_3_N"/>
</dbReference>
<dbReference type="InterPro" id="IPR017853">
    <property type="entry name" value="GH"/>
</dbReference>
<keyword evidence="6" id="KW-1185">Reference proteome</keyword>
<proteinExistence type="inferred from homology"/>
<dbReference type="Gene3D" id="2.60.40.10">
    <property type="entry name" value="Immunoglobulins"/>
    <property type="match status" value="1"/>
</dbReference>
<dbReference type="AlphaFoldDB" id="A0A3E3IDV1"/>
<dbReference type="EMBL" id="QVLV01000001">
    <property type="protein sequence ID" value="RGE65250.1"/>
    <property type="molecule type" value="Genomic_DNA"/>
</dbReference>
<organism evidence="5 6">
    <name type="scientific">Eisenbergiella massiliensis</name>
    <dbReference type="NCBI Taxonomy" id="1720294"/>
    <lineage>
        <taxon>Bacteria</taxon>
        <taxon>Bacillati</taxon>
        <taxon>Bacillota</taxon>
        <taxon>Clostridia</taxon>
        <taxon>Lachnospirales</taxon>
        <taxon>Lachnospiraceae</taxon>
        <taxon>Eisenbergiella</taxon>
    </lineage>
</organism>
<dbReference type="GO" id="GO:0004553">
    <property type="term" value="F:hydrolase activity, hydrolyzing O-glycosyl compounds"/>
    <property type="evidence" value="ECO:0007669"/>
    <property type="project" value="InterPro"/>
</dbReference>
<dbReference type="RefSeq" id="WP_117543604.1">
    <property type="nucleotide sequence ID" value="NZ_JBKUNB010000007.1"/>
</dbReference>
<evidence type="ECO:0000256" key="1">
    <source>
        <dbReference type="ARBA" id="ARBA00005336"/>
    </source>
</evidence>
<evidence type="ECO:0000313" key="5">
    <source>
        <dbReference type="EMBL" id="RGE65250.1"/>
    </source>
</evidence>
<dbReference type="InterPro" id="IPR013783">
    <property type="entry name" value="Ig-like_fold"/>
</dbReference>
<dbReference type="InterPro" id="IPR050288">
    <property type="entry name" value="Cellulose_deg_GH3"/>
</dbReference>
<protein>
    <recommendedName>
        <fullName evidence="4">Fibronectin type III-like domain-containing protein</fullName>
    </recommendedName>
</protein>
<dbReference type="Pfam" id="PF14310">
    <property type="entry name" value="Fn3-like"/>
    <property type="match status" value="1"/>
</dbReference>
<reference evidence="5" key="1">
    <citation type="submission" date="2018-08" db="EMBL/GenBank/DDBJ databases">
        <title>A genome reference for cultivated species of the human gut microbiota.</title>
        <authorList>
            <person name="Zou Y."/>
            <person name="Xue W."/>
            <person name="Luo G."/>
        </authorList>
    </citation>
    <scope>NUCLEOTIDE SEQUENCE [LARGE SCALE GENOMIC DNA]</scope>
    <source>
        <strain evidence="5">TF05-5AC</strain>
    </source>
</reference>
<dbReference type="GO" id="GO:0005975">
    <property type="term" value="P:carbohydrate metabolic process"/>
    <property type="evidence" value="ECO:0007669"/>
    <property type="project" value="InterPro"/>
</dbReference>
<dbReference type="PANTHER" id="PTHR42715">
    <property type="entry name" value="BETA-GLUCOSIDASE"/>
    <property type="match status" value="1"/>
</dbReference>
<dbReference type="SMART" id="SM01217">
    <property type="entry name" value="Fn3_like"/>
    <property type="match status" value="1"/>
</dbReference>
<comment type="caution">
    <text evidence="5">The sequence shown here is derived from an EMBL/GenBank/DDBJ whole genome shotgun (WGS) entry which is preliminary data.</text>
</comment>
<dbReference type="InterPro" id="IPR002772">
    <property type="entry name" value="Glyco_hydro_3_C"/>
</dbReference>
<keyword evidence="2" id="KW-0378">Hydrolase</keyword>